<comment type="caution">
    <text evidence="1">The sequence shown here is derived from an EMBL/GenBank/DDBJ whole genome shotgun (WGS) entry which is preliminary data.</text>
</comment>
<gene>
    <name evidence="1" type="ORF">G2W53_020572</name>
</gene>
<dbReference type="AlphaFoldDB" id="A0A834TVP7"/>
<evidence type="ECO:0000313" key="1">
    <source>
        <dbReference type="EMBL" id="KAF7829408.1"/>
    </source>
</evidence>
<dbReference type="EMBL" id="JAAIUW010000006">
    <property type="protein sequence ID" value="KAF7829408.1"/>
    <property type="molecule type" value="Genomic_DNA"/>
</dbReference>
<reference evidence="1" key="1">
    <citation type="submission" date="2020-09" db="EMBL/GenBank/DDBJ databases">
        <title>Genome-Enabled Discovery of Anthraquinone Biosynthesis in Senna tora.</title>
        <authorList>
            <person name="Kang S.-H."/>
            <person name="Pandey R.P."/>
            <person name="Lee C.-M."/>
            <person name="Sim J.-S."/>
            <person name="Jeong J.-T."/>
            <person name="Choi B.-S."/>
            <person name="Jung M."/>
            <person name="Ginzburg D."/>
            <person name="Zhao K."/>
            <person name="Won S.Y."/>
            <person name="Oh T.-J."/>
            <person name="Yu Y."/>
            <person name="Kim N.-H."/>
            <person name="Lee O.R."/>
            <person name="Lee T.-H."/>
            <person name="Bashyal P."/>
            <person name="Kim T.-S."/>
            <person name="Lee W.-H."/>
            <person name="Kawkins C."/>
            <person name="Kim C.-K."/>
            <person name="Kim J.S."/>
            <person name="Ahn B.O."/>
            <person name="Rhee S.Y."/>
            <person name="Sohng J.K."/>
        </authorList>
    </citation>
    <scope>NUCLEOTIDE SEQUENCE</scope>
    <source>
        <tissue evidence="1">Leaf</tissue>
    </source>
</reference>
<keyword evidence="2" id="KW-1185">Reference proteome</keyword>
<sequence>MRSGFWPPISTLNLSYEASQLPYTWVTAFCLPHHAFLYDTMKRRAFFTVSTTSEMGMSAFWATKSTIMPAIMSESSFEWSLEITMDAHVCLFACEDQPSPKIVVLCPGVKLRDIISPSSMSFPINASSYSSSPMSSMSAVVGMLSSRSATVITLRLCPPPKLVDLCHIAKIK</sequence>
<evidence type="ECO:0000313" key="2">
    <source>
        <dbReference type="Proteomes" id="UP000634136"/>
    </source>
</evidence>
<organism evidence="1 2">
    <name type="scientific">Senna tora</name>
    <dbReference type="NCBI Taxonomy" id="362788"/>
    <lineage>
        <taxon>Eukaryota</taxon>
        <taxon>Viridiplantae</taxon>
        <taxon>Streptophyta</taxon>
        <taxon>Embryophyta</taxon>
        <taxon>Tracheophyta</taxon>
        <taxon>Spermatophyta</taxon>
        <taxon>Magnoliopsida</taxon>
        <taxon>eudicotyledons</taxon>
        <taxon>Gunneridae</taxon>
        <taxon>Pentapetalae</taxon>
        <taxon>rosids</taxon>
        <taxon>fabids</taxon>
        <taxon>Fabales</taxon>
        <taxon>Fabaceae</taxon>
        <taxon>Caesalpinioideae</taxon>
        <taxon>Cassia clade</taxon>
        <taxon>Senna</taxon>
    </lineage>
</organism>
<accession>A0A834TVP7</accession>
<protein>
    <submittedName>
        <fullName evidence="1">Uncharacterized protein</fullName>
    </submittedName>
</protein>
<proteinExistence type="predicted"/>
<name>A0A834TVP7_9FABA</name>
<dbReference type="Proteomes" id="UP000634136">
    <property type="component" value="Unassembled WGS sequence"/>
</dbReference>